<dbReference type="GeneID" id="8849078"/>
<organism evidence="3">
    <name type="scientific">Naegleria gruberi</name>
    <name type="common">Amoeba</name>
    <dbReference type="NCBI Taxonomy" id="5762"/>
    <lineage>
        <taxon>Eukaryota</taxon>
        <taxon>Discoba</taxon>
        <taxon>Heterolobosea</taxon>
        <taxon>Tetramitia</taxon>
        <taxon>Eutetramitia</taxon>
        <taxon>Vahlkampfiidae</taxon>
        <taxon>Naegleria</taxon>
    </lineage>
</organism>
<feature type="signal peptide" evidence="1">
    <location>
        <begin position="1"/>
        <end position="29"/>
    </location>
</feature>
<dbReference type="AlphaFoldDB" id="D2VCE3"/>
<protein>
    <submittedName>
        <fullName evidence="2">Predicted protein</fullName>
    </submittedName>
</protein>
<evidence type="ECO:0000313" key="3">
    <source>
        <dbReference type="Proteomes" id="UP000006671"/>
    </source>
</evidence>
<dbReference type="EMBL" id="GG738863">
    <property type="protein sequence ID" value="EFC45405.1"/>
    <property type="molecule type" value="Genomic_DNA"/>
</dbReference>
<name>D2VCE3_NAEGR</name>
<keyword evidence="1" id="KW-0732">Signal</keyword>
<evidence type="ECO:0000313" key="2">
    <source>
        <dbReference type="EMBL" id="EFC45405.1"/>
    </source>
</evidence>
<proteinExistence type="predicted"/>
<dbReference type="VEuPathDB" id="AmoebaDB:NAEGRDRAFT_66541"/>
<gene>
    <name evidence="2" type="ORF">NAEGRDRAFT_66541</name>
</gene>
<dbReference type="KEGG" id="ngr:NAEGRDRAFT_66541"/>
<dbReference type="InterPro" id="IPR015943">
    <property type="entry name" value="WD40/YVTN_repeat-like_dom_sf"/>
</dbReference>
<reference evidence="2 3" key="1">
    <citation type="journal article" date="2010" name="Cell">
        <title>The genome of Naegleria gruberi illuminates early eukaryotic versatility.</title>
        <authorList>
            <person name="Fritz-Laylin L.K."/>
            <person name="Prochnik S.E."/>
            <person name="Ginger M.L."/>
            <person name="Dacks J.B."/>
            <person name="Carpenter M.L."/>
            <person name="Field M.C."/>
            <person name="Kuo A."/>
            <person name="Paredez A."/>
            <person name="Chapman J."/>
            <person name="Pham J."/>
            <person name="Shu S."/>
            <person name="Neupane R."/>
            <person name="Cipriano M."/>
            <person name="Mancuso J."/>
            <person name="Tu H."/>
            <person name="Salamov A."/>
            <person name="Lindquist E."/>
            <person name="Shapiro H."/>
            <person name="Lucas S."/>
            <person name="Grigoriev I.V."/>
            <person name="Cande W.Z."/>
            <person name="Fulton C."/>
            <person name="Rokhsar D.S."/>
            <person name="Dawson S.C."/>
        </authorList>
    </citation>
    <scope>NUCLEOTIDE SEQUENCE [LARGE SCALE GENOMIC DNA]</scope>
    <source>
        <strain evidence="2 3">NEG-M</strain>
    </source>
</reference>
<feature type="chain" id="PRO_5003038444" evidence="1">
    <location>
        <begin position="30"/>
        <end position="318"/>
    </location>
</feature>
<sequence>MSRSIGTISLAVLFVCCCFLVGDKQTVFAQLGGQLVSLVTTEANGGNTTLVSMSLPQFTIQSSQQLPFKSQYGLTSSVNRKDNLIHLFTNSILYNIDRKSLSVKQQIPINQNIVNMEYNPKTDNLVVLIKDRNYLLATVSPQNNGQINYVMEIDRMMNQSFTPVRTSYSAFDFNRNVFYMVVNDGGWIPGHNRILKFDIKNDKISAIVLEDQFSEFGDFDYDSSLDLVIGLYYPVTSDDSVDLITIDASTTKVERFSIPGTGLNSNHIVSYSSLNGYYYIMASTGKVFVIDIKARKLVLSTTNPISSKFDVMFGYYFE</sequence>
<dbReference type="InParanoid" id="D2VCE3"/>
<keyword evidence="3" id="KW-1185">Reference proteome</keyword>
<dbReference type="SUPFAM" id="SSF50969">
    <property type="entry name" value="YVTN repeat-like/Quinoprotein amine dehydrogenase"/>
    <property type="match status" value="1"/>
</dbReference>
<dbReference type="Gene3D" id="2.130.10.10">
    <property type="entry name" value="YVTN repeat-like/Quinoprotein amine dehydrogenase"/>
    <property type="match status" value="1"/>
</dbReference>
<dbReference type="InterPro" id="IPR011044">
    <property type="entry name" value="Quino_amine_DH_bsu"/>
</dbReference>
<dbReference type="RefSeq" id="XP_002678149.1">
    <property type="nucleotide sequence ID" value="XM_002678103.1"/>
</dbReference>
<dbReference type="Proteomes" id="UP000006671">
    <property type="component" value="Unassembled WGS sequence"/>
</dbReference>
<evidence type="ECO:0000256" key="1">
    <source>
        <dbReference type="SAM" id="SignalP"/>
    </source>
</evidence>
<accession>D2VCE3</accession>